<sequence>MDHSKECKDIALFDWLSMLIFDFDGVNENGSSPVPTRITCSNNSSQFRCLLLGMIYMSLRKEETCQTAVILHWASELLPYAGSFCYTVVATKVPQIELCFIRIYIF</sequence>
<gene>
    <name evidence="1" type="ORF">I7I53_02078</name>
</gene>
<dbReference type="VEuPathDB" id="FungiDB:I7I53_02078"/>
<proteinExistence type="predicted"/>
<reference evidence="1" key="1">
    <citation type="submission" date="2021-01" db="EMBL/GenBank/DDBJ databases">
        <title>Chromosome-level genome assembly of a human fungal pathogen reveals clustering of transcriptionally co-regulated genes.</title>
        <authorList>
            <person name="Voorhies M."/>
            <person name="Cohen S."/>
            <person name="Shea T.P."/>
            <person name="Petrus S."/>
            <person name="Munoz J.F."/>
            <person name="Poplawski S."/>
            <person name="Goldman W.E."/>
            <person name="Michael T."/>
            <person name="Cuomo C.A."/>
            <person name="Sil A."/>
            <person name="Beyhan S."/>
        </authorList>
    </citation>
    <scope>NUCLEOTIDE SEQUENCE</scope>
    <source>
        <strain evidence="1">H88</strain>
    </source>
</reference>
<evidence type="ECO:0000313" key="2">
    <source>
        <dbReference type="Proteomes" id="UP000663419"/>
    </source>
</evidence>
<evidence type="ECO:0000313" key="1">
    <source>
        <dbReference type="EMBL" id="QSS54508.1"/>
    </source>
</evidence>
<dbReference type="EMBL" id="CP069104">
    <property type="protein sequence ID" value="QSS54508.1"/>
    <property type="molecule type" value="Genomic_DNA"/>
</dbReference>
<name>A0A8A1LJI1_AJEC8</name>
<organism evidence="1 2">
    <name type="scientific">Ajellomyces capsulatus (strain H88)</name>
    <name type="common">Darling's disease fungus</name>
    <name type="synonym">Histoplasma capsulatum</name>
    <dbReference type="NCBI Taxonomy" id="544711"/>
    <lineage>
        <taxon>Eukaryota</taxon>
        <taxon>Fungi</taxon>
        <taxon>Dikarya</taxon>
        <taxon>Ascomycota</taxon>
        <taxon>Pezizomycotina</taxon>
        <taxon>Eurotiomycetes</taxon>
        <taxon>Eurotiomycetidae</taxon>
        <taxon>Onygenales</taxon>
        <taxon>Ajellomycetaceae</taxon>
        <taxon>Histoplasma</taxon>
    </lineage>
</organism>
<dbReference type="AlphaFoldDB" id="A0A8A1LJI1"/>
<accession>A0A8A1LJI1</accession>
<dbReference type="Proteomes" id="UP000663419">
    <property type="component" value="Chromosome 3"/>
</dbReference>
<protein>
    <submittedName>
        <fullName evidence="1">Uncharacterized protein</fullName>
    </submittedName>
</protein>